<name>A0A9W4XGN0_9PLEO</name>
<gene>
    <name evidence="2" type="ORF">PDIGIT_LOCUS4241</name>
</gene>
<feature type="signal peptide" evidence="1">
    <location>
        <begin position="1"/>
        <end position="20"/>
    </location>
</feature>
<dbReference type="OrthoDB" id="3755269at2759"/>
<organism evidence="2 3">
    <name type="scientific">Periconia digitata</name>
    <dbReference type="NCBI Taxonomy" id="1303443"/>
    <lineage>
        <taxon>Eukaryota</taxon>
        <taxon>Fungi</taxon>
        <taxon>Dikarya</taxon>
        <taxon>Ascomycota</taxon>
        <taxon>Pezizomycotina</taxon>
        <taxon>Dothideomycetes</taxon>
        <taxon>Pleosporomycetidae</taxon>
        <taxon>Pleosporales</taxon>
        <taxon>Massarineae</taxon>
        <taxon>Periconiaceae</taxon>
        <taxon>Periconia</taxon>
    </lineage>
</organism>
<dbReference type="EMBL" id="CAOQHR010000002">
    <property type="protein sequence ID" value="CAI6330450.1"/>
    <property type="molecule type" value="Genomic_DNA"/>
</dbReference>
<feature type="chain" id="PRO_5040776579" evidence="1">
    <location>
        <begin position="21"/>
        <end position="132"/>
    </location>
</feature>
<evidence type="ECO:0000313" key="2">
    <source>
        <dbReference type="EMBL" id="CAI6330450.1"/>
    </source>
</evidence>
<evidence type="ECO:0000313" key="3">
    <source>
        <dbReference type="Proteomes" id="UP001152607"/>
    </source>
</evidence>
<dbReference type="Proteomes" id="UP001152607">
    <property type="component" value="Unassembled WGS sequence"/>
</dbReference>
<accession>A0A9W4XGN0</accession>
<dbReference type="AlphaFoldDB" id="A0A9W4XGN0"/>
<reference evidence="2" key="1">
    <citation type="submission" date="2023-01" db="EMBL/GenBank/DDBJ databases">
        <authorList>
            <person name="Van Ghelder C."/>
            <person name="Rancurel C."/>
        </authorList>
    </citation>
    <scope>NUCLEOTIDE SEQUENCE</scope>
    <source>
        <strain evidence="2">CNCM I-4278</strain>
    </source>
</reference>
<proteinExistence type="predicted"/>
<protein>
    <submittedName>
        <fullName evidence="2">Uncharacterized protein</fullName>
    </submittedName>
</protein>
<sequence length="132" mass="14132">MLFNTLSFFLPLLFITPTSSSPTPSEISTALQSFSKIPECFLPSPGQNCAGHAQTDIIVQYGKNTSTSERDMFLNAARASGAVIHNEINNFGFTAFVPKDVVELMKSYGEVVGTKVYGNGCAGVPWCGEAPC</sequence>
<evidence type="ECO:0000256" key="1">
    <source>
        <dbReference type="SAM" id="SignalP"/>
    </source>
</evidence>
<comment type="caution">
    <text evidence="2">The sequence shown here is derived from an EMBL/GenBank/DDBJ whole genome shotgun (WGS) entry which is preliminary data.</text>
</comment>
<keyword evidence="3" id="KW-1185">Reference proteome</keyword>
<keyword evidence="1" id="KW-0732">Signal</keyword>